<reference evidence="1 2" key="1">
    <citation type="submission" date="2020-05" db="EMBL/GenBank/DDBJ databases">
        <title>WGS assembly of Panicum virgatum.</title>
        <authorList>
            <person name="Lovell J.T."/>
            <person name="Jenkins J."/>
            <person name="Shu S."/>
            <person name="Juenger T.E."/>
            <person name="Schmutz J."/>
        </authorList>
    </citation>
    <scope>NUCLEOTIDE SEQUENCE [LARGE SCALE GENOMIC DNA]</scope>
    <source>
        <strain evidence="2">cv. AP13</strain>
    </source>
</reference>
<protein>
    <submittedName>
        <fullName evidence="1">Uncharacterized protein</fullName>
    </submittedName>
</protein>
<evidence type="ECO:0000313" key="2">
    <source>
        <dbReference type="Proteomes" id="UP000823388"/>
    </source>
</evidence>
<keyword evidence="2" id="KW-1185">Reference proteome</keyword>
<proteinExistence type="predicted"/>
<comment type="caution">
    <text evidence="1">The sequence shown here is derived from an EMBL/GenBank/DDBJ whole genome shotgun (WGS) entry which is preliminary data.</text>
</comment>
<name>A0A8T0R2X4_PANVG</name>
<dbReference type="Proteomes" id="UP000823388">
    <property type="component" value="Chromosome 6N"/>
</dbReference>
<gene>
    <name evidence="1" type="ORF">PVAP13_6NG271964</name>
</gene>
<dbReference type="AlphaFoldDB" id="A0A8T0R2X4"/>
<evidence type="ECO:0000313" key="1">
    <source>
        <dbReference type="EMBL" id="KAG2579545.1"/>
    </source>
</evidence>
<dbReference type="EMBL" id="CM029048">
    <property type="protein sequence ID" value="KAG2579545.1"/>
    <property type="molecule type" value="Genomic_DNA"/>
</dbReference>
<sequence>MYSLQGTRLVALLFRTSDIYTHVLTGLQDGLPTLQPSQHRTASSADYKNKLSSPRFLCAGRNLTHFGYCYSVKMQWSYPKKNELL</sequence>
<accession>A0A8T0R2X4</accession>
<organism evidence="1 2">
    <name type="scientific">Panicum virgatum</name>
    <name type="common">Blackwell switchgrass</name>
    <dbReference type="NCBI Taxonomy" id="38727"/>
    <lineage>
        <taxon>Eukaryota</taxon>
        <taxon>Viridiplantae</taxon>
        <taxon>Streptophyta</taxon>
        <taxon>Embryophyta</taxon>
        <taxon>Tracheophyta</taxon>
        <taxon>Spermatophyta</taxon>
        <taxon>Magnoliopsida</taxon>
        <taxon>Liliopsida</taxon>
        <taxon>Poales</taxon>
        <taxon>Poaceae</taxon>
        <taxon>PACMAD clade</taxon>
        <taxon>Panicoideae</taxon>
        <taxon>Panicodae</taxon>
        <taxon>Paniceae</taxon>
        <taxon>Panicinae</taxon>
        <taxon>Panicum</taxon>
        <taxon>Panicum sect. Hiantes</taxon>
    </lineage>
</organism>